<dbReference type="Proteomes" id="UP001058074">
    <property type="component" value="Unassembled WGS sequence"/>
</dbReference>
<dbReference type="EMBL" id="BROD01000001">
    <property type="protein sequence ID" value="GKX67932.1"/>
    <property type="molecule type" value="Genomic_DNA"/>
</dbReference>
<name>A0ACB5RFR8_9CLOT</name>
<proteinExistence type="predicted"/>
<gene>
    <name evidence="1" type="ORF">rsdtw13_31900</name>
</gene>
<organism evidence="1 2">
    <name type="scientific">Inconstantimicrobium mannanitabidum</name>
    <dbReference type="NCBI Taxonomy" id="1604901"/>
    <lineage>
        <taxon>Bacteria</taxon>
        <taxon>Bacillati</taxon>
        <taxon>Bacillota</taxon>
        <taxon>Clostridia</taxon>
        <taxon>Eubacteriales</taxon>
        <taxon>Clostridiaceae</taxon>
        <taxon>Inconstantimicrobium</taxon>
    </lineage>
</organism>
<reference evidence="1" key="1">
    <citation type="journal article" date="2025" name="Int. J. Syst. Evol. Microbiol.">
        <title>Inconstantimicrobium mannanitabidum sp. nov., a novel member of the family Clostridiaceae isolated from anoxic soil under the treatment of reductive soil disinfestation.</title>
        <authorList>
            <person name="Ueki A."/>
            <person name="Tonouchi A."/>
            <person name="Honma S."/>
            <person name="Kaku N."/>
            <person name="Ueki K."/>
        </authorList>
    </citation>
    <scope>NUCLEOTIDE SEQUENCE</scope>
    <source>
        <strain evidence="1">TW13</strain>
    </source>
</reference>
<accession>A0ACB5RFR8</accession>
<sequence>MKIGVLSDIHGNAIALDYAIEDLREQGITKVVILGDVVMKGPMPSEVIDTLKNSELDILSWIKGNTDIWFEEFSETYEANNDREKQIYEYYKFAKENLDEDKIAFINALPYEYSFSVNTYKILCVHGTPKSIVEAVDSTVPETEIRKAIEGVKEDIILSGHSHTSFIGEVDGKKIFNVGSIGNQLDGDNRISYGILDFTGDEVRLMNRRVSYPVDEIINMAEKREFPFLESYKDSILNA</sequence>
<evidence type="ECO:0000313" key="2">
    <source>
        <dbReference type="Proteomes" id="UP001058074"/>
    </source>
</evidence>
<protein>
    <submittedName>
        <fullName evidence="1">Serine/threonine protein phosphatase</fullName>
    </submittedName>
</protein>
<comment type="caution">
    <text evidence="1">The sequence shown here is derived from an EMBL/GenBank/DDBJ whole genome shotgun (WGS) entry which is preliminary data.</text>
</comment>
<evidence type="ECO:0000313" key="1">
    <source>
        <dbReference type="EMBL" id="GKX67932.1"/>
    </source>
</evidence>
<keyword evidence="2" id="KW-1185">Reference proteome</keyword>